<dbReference type="InterPro" id="IPR038766">
    <property type="entry name" value="Membrane_comp_ABC_pdt"/>
</dbReference>
<evidence type="ECO:0000256" key="2">
    <source>
        <dbReference type="ARBA" id="ARBA00022475"/>
    </source>
</evidence>
<accession>A0A119CUE3</accession>
<dbReference type="EMBL" id="LDUG01000048">
    <property type="protein sequence ID" value="KVW93288.1"/>
    <property type="molecule type" value="Genomic_DNA"/>
</dbReference>
<feature type="transmembrane region" description="Helical" evidence="6">
    <location>
        <begin position="420"/>
        <end position="442"/>
    </location>
</feature>
<feature type="transmembrane region" description="Helical" evidence="6">
    <location>
        <begin position="20"/>
        <end position="39"/>
    </location>
</feature>
<feature type="transmembrane region" description="Helical" evidence="6">
    <location>
        <begin position="393"/>
        <end position="414"/>
    </location>
</feature>
<feature type="transmembrane region" description="Helical" evidence="6">
    <location>
        <begin position="831"/>
        <end position="852"/>
    </location>
</feature>
<dbReference type="GO" id="GO:0005886">
    <property type="term" value="C:plasma membrane"/>
    <property type="evidence" value="ECO:0007669"/>
    <property type="project" value="UniProtKB-SubCell"/>
</dbReference>
<reference evidence="9 10" key="1">
    <citation type="journal article" date="2015" name="Appl. Environ. Microbiol.">
        <title>Aerobic and Anaerobic Thiosulfate Oxidation by a Cold-Adapted, Subglacial Chemoautotroph.</title>
        <authorList>
            <person name="Harrold Z.R."/>
            <person name="Skidmore M.L."/>
            <person name="Hamilton T.L."/>
            <person name="Desch L."/>
            <person name="Amada K."/>
            <person name="van Gelder W."/>
            <person name="Glover K."/>
            <person name="Roden E.E."/>
            <person name="Boyd E.S."/>
        </authorList>
    </citation>
    <scope>NUCLEOTIDE SEQUENCE [LARGE SCALE GENOMIC DNA]</scope>
    <source>
        <strain evidence="9 10">RG</strain>
    </source>
</reference>
<evidence type="ECO:0000313" key="9">
    <source>
        <dbReference type="EMBL" id="KVW93288.1"/>
    </source>
</evidence>
<feature type="transmembrane region" description="Helical" evidence="6">
    <location>
        <begin position="791"/>
        <end position="819"/>
    </location>
</feature>
<organism evidence="9 10">
    <name type="scientific">Thiobacillus denitrificans</name>
    <dbReference type="NCBI Taxonomy" id="36861"/>
    <lineage>
        <taxon>Bacteria</taxon>
        <taxon>Pseudomonadati</taxon>
        <taxon>Pseudomonadota</taxon>
        <taxon>Betaproteobacteria</taxon>
        <taxon>Nitrosomonadales</taxon>
        <taxon>Thiobacillaceae</taxon>
        <taxon>Thiobacillus</taxon>
    </lineage>
</organism>
<evidence type="ECO:0000256" key="6">
    <source>
        <dbReference type="SAM" id="Phobius"/>
    </source>
</evidence>
<keyword evidence="2" id="KW-1003">Cell membrane</keyword>
<feature type="domain" description="ABC3 transporter permease C-terminal" evidence="7">
    <location>
        <begin position="748"/>
        <end position="861"/>
    </location>
</feature>
<dbReference type="PANTHER" id="PTHR30287">
    <property type="entry name" value="MEMBRANE COMPONENT OF PREDICTED ABC SUPERFAMILY METABOLITE UPTAKE TRANSPORTER"/>
    <property type="match status" value="1"/>
</dbReference>
<dbReference type="Pfam" id="PF02687">
    <property type="entry name" value="FtsX"/>
    <property type="match status" value="2"/>
</dbReference>
<comment type="caution">
    <text evidence="9">The sequence shown here is derived from an EMBL/GenBank/DDBJ whole genome shotgun (WGS) entry which is preliminary data.</text>
</comment>
<feature type="transmembrane region" description="Helical" evidence="6">
    <location>
        <begin position="747"/>
        <end position="770"/>
    </location>
</feature>
<feature type="transmembrane region" description="Helical" evidence="6">
    <location>
        <begin position="349"/>
        <end position="372"/>
    </location>
</feature>
<sequence>MLRLGLWLLRRERASGEWRVLLLALIIGVGSVSTTGFLGDRIKRAMSEQGASFLGADLLVTSPRPIEDWPAPAVETSALKTSPLATSRALEFASMVSRGDAFQLATLRAVDAAYPLRGVVRIADRPFEPGVARPAQPPPDAIYVEPSLLPLLSASVGDSVQIGEATFRIAGIVAEEPGQLGGVFGLAPRVFMRADEVEQTRVLQPGSRLTYLYQFAGEPDQLAAFSAALKPALDSTQRLIGSREGVETLRGAFANADRYIQLTALISLLLSVAAIAIAAHHHALRHYDQAALLRCFGATTAQLRTLYAVQLLTLGLLGSLAGVAVGALMQQALAGLILPDAATRLPSLGLAPVGVAVASGLLALAGASLPALMRLIHVPPLRVLRRDLPPLPVAAWISAAVSGSALLGLIAWYAGDARLVGVFVGALAALVGVLILLARLALVAGRGVQRMSHGPLRFGLAQLLRHRFDSTLQLGAFTLALFLVALLALVRSDLIADWQQQLPPEAPNYFLVNIAPHQQEAVAAYLSQHRLKASALYPMVRGRLVSKNGAPIAETLPEDARDSNTLRRELNLTWTATLPANNAVLAGQWHGERRAAAPVKGTPVGAPLLRSDPSAAPVKGTPVGAPLLRSDPSAEISVESGMAERLNLAVGDQLGFQVGDQTLAARITSIRSVKWDSMQPNFFVIFAPGQLDALPASSIASVYVPPDATGVLPGFVRTFPGITVLALDKLIANIEAVFAQIIGAIQLLLGFLLAAGMAVVVATLLASLDARQQEAVLLRTLGAQRAYLAKGLWSEFIALGLLAGLLASACAEIAMALIADRLFELPLRLHPWLWLVLPLGGALLVGMSGWLTTRHITRVPPMQSIRALN</sequence>
<proteinExistence type="predicted"/>
<dbReference type="AlphaFoldDB" id="A0A119CUE3"/>
<evidence type="ECO:0008006" key="11">
    <source>
        <dbReference type="Google" id="ProtNLM"/>
    </source>
</evidence>
<comment type="subcellular location">
    <subcellularLocation>
        <location evidence="1">Cell membrane</location>
        <topology evidence="1">Multi-pass membrane protein</topology>
    </subcellularLocation>
</comment>
<dbReference type="Proteomes" id="UP000064243">
    <property type="component" value="Unassembled WGS sequence"/>
</dbReference>
<feature type="domain" description="ABC3 transporter permease C-terminal" evidence="7">
    <location>
        <begin position="264"/>
        <end position="379"/>
    </location>
</feature>
<feature type="transmembrane region" description="Helical" evidence="6">
    <location>
        <begin position="259"/>
        <end position="284"/>
    </location>
</feature>
<dbReference type="STRING" id="1123392.GCA_000376425_01473"/>
<protein>
    <recommendedName>
        <fullName evidence="11">ABC transporter permease</fullName>
    </recommendedName>
</protein>
<gene>
    <name evidence="9" type="ORF">ABW22_14155</name>
</gene>
<dbReference type="PATRIC" id="fig|36861.3.peg.2655"/>
<keyword evidence="5 6" id="KW-0472">Membrane</keyword>
<evidence type="ECO:0000256" key="1">
    <source>
        <dbReference type="ARBA" id="ARBA00004651"/>
    </source>
</evidence>
<evidence type="ECO:0000256" key="5">
    <source>
        <dbReference type="ARBA" id="ARBA00023136"/>
    </source>
</evidence>
<dbReference type="InterPro" id="IPR025857">
    <property type="entry name" value="MacB_PCD"/>
</dbReference>
<evidence type="ECO:0000259" key="7">
    <source>
        <dbReference type="Pfam" id="PF02687"/>
    </source>
</evidence>
<feature type="transmembrane region" description="Helical" evidence="6">
    <location>
        <begin position="472"/>
        <end position="490"/>
    </location>
</feature>
<feature type="domain" description="MacB-like periplasmic core" evidence="8">
    <location>
        <begin position="22"/>
        <end position="230"/>
    </location>
</feature>
<dbReference type="InterPro" id="IPR003838">
    <property type="entry name" value="ABC3_permease_C"/>
</dbReference>
<dbReference type="Pfam" id="PF12704">
    <property type="entry name" value="MacB_PCD"/>
    <property type="match status" value="1"/>
</dbReference>
<feature type="transmembrane region" description="Helical" evidence="6">
    <location>
        <begin position="305"/>
        <end position="329"/>
    </location>
</feature>
<dbReference type="PANTHER" id="PTHR30287:SF1">
    <property type="entry name" value="INNER MEMBRANE PROTEIN"/>
    <property type="match status" value="1"/>
</dbReference>
<evidence type="ECO:0000256" key="4">
    <source>
        <dbReference type="ARBA" id="ARBA00022989"/>
    </source>
</evidence>
<evidence type="ECO:0000256" key="3">
    <source>
        <dbReference type="ARBA" id="ARBA00022692"/>
    </source>
</evidence>
<keyword evidence="4 6" id="KW-1133">Transmembrane helix</keyword>
<keyword evidence="3 6" id="KW-0812">Transmembrane</keyword>
<keyword evidence="10" id="KW-1185">Reference proteome</keyword>
<evidence type="ECO:0000313" key="10">
    <source>
        <dbReference type="Proteomes" id="UP000064243"/>
    </source>
</evidence>
<name>A0A119CUE3_THIDE</name>
<evidence type="ECO:0000259" key="8">
    <source>
        <dbReference type="Pfam" id="PF12704"/>
    </source>
</evidence>